<gene>
    <name evidence="2" type="ORF">Tci_836799</name>
</gene>
<feature type="compositionally biased region" description="Basic and acidic residues" evidence="1">
    <location>
        <begin position="32"/>
        <end position="50"/>
    </location>
</feature>
<feature type="compositionally biased region" description="Polar residues" evidence="1">
    <location>
        <begin position="51"/>
        <end position="62"/>
    </location>
</feature>
<evidence type="ECO:0000313" key="2">
    <source>
        <dbReference type="EMBL" id="GFC64829.1"/>
    </source>
</evidence>
<feature type="non-terminal residue" evidence="2">
    <location>
        <position position="1"/>
    </location>
</feature>
<organism evidence="2">
    <name type="scientific">Tanacetum cinerariifolium</name>
    <name type="common">Dalmatian daisy</name>
    <name type="synonym">Chrysanthemum cinerariifolium</name>
    <dbReference type="NCBI Taxonomy" id="118510"/>
    <lineage>
        <taxon>Eukaryota</taxon>
        <taxon>Viridiplantae</taxon>
        <taxon>Streptophyta</taxon>
        <taxon>Embryophyta</taxon>
        <taxon>Tracheophyta</taxon>
        <taxon>Spermatophyta</taxon>
        <taxon>Magnoliopsida</taxon>
        <taxon>eudicotyledons</taxon>
        <taxon>Gunneridae</taxon>
        <taxon>Pentapetalae</taxon>
        <taxon>asterids</taxon>
        <taxon>campanulids</taxon>
        <taxon>Asterales</taxon>
        <taxon>Asteraceae</taxon>
        <taxon>Asteroideae</taxon>
        <taxon>Anthemideae</taxon>
        <taxon>Anthemidinae</taxon>
        <taxon>Tanacetum</taxon>
    </lineage>
</organism>
<proteinExistence type="predicted"/>
<dbReference type="EMBL" id="BKCJ011003999">
    <property type="protein sequence ID" value="GFC64829.1"/>
    <property type="molecule type" value="Genomic_DNA"/>
</dbReference>
<sequence>VTPPKPTEGSEQFHSVSSGTVPDPNIYLPKDTITHPKDSRGNVHPLDRDLTFTTFDEATAKSTLRPEGSRVGEEMDDNPQSTKTQHQSSPPRKDKPTSSTASYTEAFDTNSSSDKILKKYDDTLPLTEQNLVKYLRKVSRVLFERITEDQWENIKRQLFTM</sequence>
<protein>
    <submittedName>
        <fullName evidence="2">Uncharacterized protein</fullName>
    </submittedName>
</protein>
<feature type="compositionally biased region" description="Polar residues" evidence="1">
    <location>
        <begin position="97"/>
        <end position="114"/>
    </location>
</feature>
<comment type="caution">
    <text evidence="2">The sequence shown here is derived from an EMBL/GenBank/DDBJ whole genome shotgun (WGS) entry which is preliminary data.</text>
</comment>
<name>A0A699Q9T7_TANCI</name>
<feature type="compositionally biased region" description="Polar residues" evidence="1">
    <location>
        <begin position="78"/>
        <end position="90"/>
    </location>
</feature>
<evidence type="ECO:0000256" key="1">
    <source>
        <dbReference type="SAM" id="MobiDB-lite"/>
    </source>
</evidence>
<feature type="compositionally biased region" description="Polar residues" evidence="1">
    <location>
        <begin position="9"/>
        <end position="20"/>
    </location>
</feature>
<dbReference type="AlphaFoldDB" id="A0A699Q9T7"/>
<accession>A0A699Q9T7</accession>
<feature type="region of interest" description="Disordered" evidence="1">
    <location>
        <begin position="1"/>
        <end position="114"/>
    </location>
</feature>
<reference evidence="2" key="1">
    <citation type="journal article" date="2019" name="Sci. Rep.">
        <title>Draft genome of Tanacetum cinerariifolium, the natural source of mosquito coil.</title>
        <authorList>
            <person name="Yamashiro T."/>
            <person name="Shiraishi A."/>
            <person name="Satake H."/>
            <person name="Nakayama K."/>
        </authorList>
    </citation>
    <scope>NUCLEOTIDE SEQUENCE</scope>
</reference>